<dbReference type="AlphaFoldDB" id="A0A6H0SCF9"/>
<keyword evidence="2" id="KW-0238">DNA-binding</keyword>
<dbReference type="CDD" id="cd06170">
    <property type="entry name" value="LuxR_C_like"/>
    <property type="match status" value="1"/>
</dbReference>
<evidence type="ECO:0000313" key="6">
    <source>
        <dbReference type="Proteomes" id="UP000501849"/>
    </source>
</evidence>
<keyword evidence="1" id="KW-0805">Transcription regulation</keyword>
<dbReference type="Gene3D" id="3.40.50.2300">
    <property type="match status" value="1"/>
</dbReference>
<dbReference type="Pfam" id="PF00196">
    <property type="entry name" value="GerE"/>
    <property type="match status" value="1"/>
</dbReference>
<keyword evidence="3" id="KW-0804">Transcription</keyword>
<dbReference type="PROSITE" id="PS50043">
    <property type="entry name" value="HTH_LUXR_2"/>
    <property type="match status" value="1"/>
</dbReference>
<protein>
    <submittedName>
        <fullName evidence="5">Response regulator transcription factor</fullName>
    </submittedName>
</protein>
<dbReference type="SUPFAM" id="SSF46894">
    <property type="entry name" value="C-terminal effector domain of the bipartite response regulators"/>
    <property type="match status" value="1"/>
</dbReference>
<dbReference type="Proteomes" id="UP000501849">
    <property type="component" value="Chromosome"/>
</dbReference>
<dbReference type="InterPro" id="IPR016032">
    <property type="entry name" value="Sig_transdc_resp-reg_C-effctor"/>
</dbReference>
<dbReference type="PROSITE" id="PS00622">
    <property type="entry name" value="HTH_LUXR_1"/>
    <property type="match status" value="1"/>
</dbReference>
<evidence type="ECO:0000259" key="4">
    <source>
        <dbReference type="PROSITE" id="PS50043"/>
    </source>
</evidence>
<dbReference type="PRINTS" id="PR00038">
    <property type="entry name" value="HTHLUXR"/>
</dbReference>
<reference evidence="5 6" key="1">
    <citation type="submission" date="2019-04" db="EMBL/GenBank/DDBJ databases">
        <title>Draft, Whole-Genome Sequence of the Anthracene-degrading Mycobacterium frederiksbergense LB501T, Isolated from a Polycyclic Aromatic Hydrocarbon (PAH)-Contaminated Soil.</title>
        <authorList>
            <person name="Augelletti F."/>
        </authorList>
    </citation>
    <scope>NUCLEOTIDE SEQUENCE [LARGE SCALE GENOMIC DNA]</scope>
    <source>
        <strain evidence="5 6">LB 501T</strain>
    </source>
</reference>
<dbReference type="PANTHER" id="PTHR44688">
    <property type="entry name" value="DNA-BINDING TRANSCRIPTIONAL ACTIVATOR DEVR_DOSR"/>
    <property type="match status" value="1"/>
</dbReference>
<dbReference type="PANTHER" id="PTHR44688:SF16">
    <property type="entry name" value="DNA-BINDING TRANSCRIPTIONAL ACTIVATOR DEVR_DOSR"/>
    <property type="match status" value="1"/>
</dbReference>
<keyword evidence="6" id="KW-1185">Reference proteome</keyword>
<evidence type="ECO:0000256" key="1">
    <source>
        <dbReference type="ARBA" id="ARBA00023015"/>
    </source>
</evidence>
<feature type="domain" description="HTH luxR-type" evidence="4">
    <location>
        <begin position="65"/>
        <end position="130"/>
    </location>
</feature>
<dbReference type="KEGG" id="mfre:EXE63_08820"/>
<proteinExistence type="predicted"/>
<organism evidence="5 6">
    <name type="scientific">Mycolicibacterium frederiksbergense</name>
    <dbReference type="NCBI Taxonomy" id="117567"/>
    <lineage>
        <taxon>Bacteria</taxon>
        <taxon>Bacillati</taxon>
        <taxon>Actinomycetota</taxon>
        <taxon>Actinomycetes</taxon>
        <taxon>Mycobacteriales</taxon>
        <taxon>Mycobacteriaceae</taxon>
        <taxon>Mycolicibacterium</taxon>
    </lineage>
</organism>
<accession>A0A6H0SCF9</accession>
<evidence type="ECO:0000313" key="5">
    <source>
        <dbReference type="EMBL" id="QIV85203.1"/>
    </source>
</evidence>
<dbReference type="GO" id="GO:0006355">
    <property type="term" value="P:regulation of DNA-templated transcription"/>
    <property type="evidence" value="ECO:0007669"/>
    <property type="project" value="InterPro"/>
</dbReference>
<dbReference type="SMART" id="SM00421">
    <property type="entry name" value="HTH_LUXR"/>
    <property type="match status" value="1"/>
</dbReference>
<name>A0A6H0SCF9_9MYCO</name>
<dbReference type="EMBL" id="CP038799">
    <property type="protein sequence ID" value="QIV85203.1"/>
    <property type="molecule type" value="Genomic_DNA"/>
</dbReference>
<evidence type="ECO:0000256" key="2">
    <source>
        <dbReference type="ARBA" id="ARBA00023125"/>
    </source>
</evidence>
<gene>
    <name evidence="5" type="ORF">EXE63_08820</name>
</gene>
<dbReference type="GO" id="GO:0003677">
    <property type="term" value="F:DNA binding"/>
    <property type="evidence" value="ECO:0007669"/>
    <property type="project" value="UniProtKB-KW"/>
</dbReference>
<evidence type="ECO:0000256" key="3">
    <source>
        <dbReference type="ARBA" id="ARBA00023163"/>
    </source>
</evidence>
<sequence length="136" mass="15116">MDSQDEGANTLDLLRAGADALVDRRSTATELRNTFNRVINGQSALDSHSVNAVITELRCPRKDFRDDLVAVLTAREREVLDLLVEGLDNRTIAAQLFVSEATVKFHLQNIMKKLGVHKRAALISVALRGHSRQMHS</sequence>
<dbReference type="InterPro" id="IPR000792">
    <property type="entry name" value="Tscrpt_reg_LuxR_C"/>
</dbReference>